<feature type="transmembrane region" description="Helical" evidence="8">
    <location>
        <begin position="137"/>
        <end position="158"/>
    </location>
</feature>
<keyword evidence="11" id="KW-1185">Reference proteome</keyword>
<dbReference type="PANTHER" id="PTHR43271:SF1">
    <property type="entry name" value="INNER MEMBRANE TRANSPORT PROTEIN YNFM"/>
    <property type="match status" value="1"/>
</dbReference>
<feature type="transmembrane region" description="Helical" evidence="8">
    <location>
        <begin position="80"/>
        <end position="101"/>
    </location>
</feature>
<sequence>MIELHTPQYRKVTFALAFGSFLVFSNLYLFQPMLPYMAEHFAISETQTNWIFAASTLALSVSLVPWAISSESFGRRKIILIGLFAMPIISLLMLLTTQFWLLVMARAAMGIALAAFTSVAVAYMVEELSAPAFSKAIGSYIAANSLGGIAGRITGGMLTDALGWQQAVVVMAVFTLLGTLWVTYTLPVQQHFVAQKGRFREHNRSMLHHLRTPLLWLAMLIGCANFALFVNLYSVAGFRLVAAPYSLPVGLASLIFLCYLGGTLSSRLTSLWVKNHSSISGMILGTIISMLGMWIARIEQLPAILIGLMCISFGAFFTHTLAYSWVSRKATQAKATATALYLVHYYIGGSLGGFFLLYCWQHGGWDGVIEGGMVLYLAIFGLCWMLSKRNRSPVTEPNRGFVKTSR</sequence>
<dbReference type="SUPFAM" id="SSF103473">
    <property type="entry name" value="MFS general substrate transporter"/>
    <property type="match status" value="1"/>
</dbReference>
<keyword evidence="7 8" id="KW-0472">Membrane</keyword>
<comment type="subcellular location">
    <subcellularLocation>
        <location evidence="1">Cell membrane</location>
        <topology evidence="1">Multi-pass membrane protein</topology>
    </subcellularLocation>
</comment>
<dbReference type="Gene3D" id="1.20.1250.20">
    <property type="entry name" value="MFS general substrate transporter like domains"/>
    <property type="match status" value="1"/>
</dbReference>
<dbReference type="Proteomes" id="UP001199044">
    <property type="component" value="Unassembled WGS sequence"/>
</dbReference>
<dbReference type="EMBL" id="JAIWIU010000107">
    <property type="protein sequence ID" value="MCA2017482.1"/>
    <property type="molecule type" value="Genomic_DNA"/>
</dbReference>
<feature type="transmembrane region" description="Helical" evidence="8">
    <location>
        <begin position="50"/>
        <end position="68"/>
    </location>
</feature>
<proteinExistence type="inferred from homology"/>
<dbReference type="Pfam" id="PF07690">
    <property type="entry name" value="MFS_1"/>
    <property type="match status" value="1"/>
</dbReference>
<organism evidence="10 11">
    <name type="scientific">Vibrio tritonius</name>
    <dbReference type="NCBI Taxonomy" id="1435069"/>
    <lineage>
        <taxon>Bacteria</taxon>
        <taxon>Pseudomonadati</taxon>
        <taxon>Pseudomonadota</taxon>
        <taxon>Gammaproteobacteria</taxon>
        <taxon>Vibrionales</taxon>
        <taxon>Vibrionaceae</taxon>
        <taxon>Vibrio</taxon>
    </lineage>
</organism>
<evidence type="ECO:0000313" key="10">
    <source>
        <dbReference type="EMBL" id="MCA2017482.1"/>
    </source>
</evidence>
<keyword evidence="4" id="KW-1003">Cell membrane</keyword>
<feature type="transmembrane region" description="Helical" evidence="8">
    <location>
        <begin position="245"/>
        <end position="265"/>
    </location>
</feature>
<evidence type="ECO:0000256" key="2">
    <source>
        <dbReference type="ARBA" id="ARBA00008335"/>
    </source>
</evidence>
<comment type="caution">
    <text evidence="10">The sequence shown here is derived from an EMBL/GenBank/DDBJ whole genome shotgun (WGS) entry which is preliminary data.</text>
</comment>
<dbReference type="CDD" id="cd17324">
    <property type="entry name" value="MFS_NepI_like"/>
    <property type="match status" value="1"/>
</dbReference>
<name>A0ABS7YR79_9VIBR</name>
<gene>
    <name evidence="10" type="ORF">LDJ79_15260</name>
</gene>
<keyword evidence="3" id="KW-0813">Transport</keyword>
<feature type="transmembrane region" description="Helical" evidence="8">
    <location>
        <begin position="302"/>
        <end position="326"/>
    </location>
</feature>
<dbReference type="InterPro" id="IPR036259">
    <property type="entry name" value="MFS_trans_sf"/>
</dbReference>
<keyword evidence="6 8" id="KW-1133">Transmembrane helix</keyword>
<feature type="transmembrane region" description="Helical" evidence="8">
    <location>
        <begin position="277"/>
        <end position="296"/>
    </location>
</feature>
<dbReference type="RefSeq" id="WP_068713837.1">
    <property type="nucleotide sequence ID" value="NZ_AP014635.1"/>
</dbReference>
<feature type="transmembrane region" description="Helical" evidence="8">
    <location>
        <begin position="338"/>
        <end position="358"/>
    </location>
</feature>
<dbReference type="PROSITE" id="PS50850">
    <property type="entry name" value="MFS"/>
    <property type="match status" value="1"/>
</dbReference>
<feature type="transmembrane region" description="Helical" evidence="8">
    <location>
        <begin position="107"/>
        <end position="125"/>
    </location>
</feature>
<protein>
    <submittedName>
        <fullName evidence="10">MFS transporter</fullName>
    </submittedName>
</protein>
<comment type="similarity">
    <text evidence="2">Belongs to the major facilitator superfamily.</text>
</comment>
<keyword evidence="5 8" id="KW-0812">Transmembrane</keyword>
<dbReference type="InterPro" id="IPR020846">
    <property type="entry name" value="MFS_dom"/>
</dbReference>
<dbReference type="InterPro" id="IPR011701">
    <property type="entry name" value="MFS"/>
</dbReference>
<evidence type="ECO:0000256" key="5">
    <source>
        <dbReference type="ARBA" id="ARBA00022692"/>
    </source>
</evidence>
<feature type="transmembrane region" description="Helical" evidence="8">
    <location>
        <begin position="214"/>
        <end position="233"/>
    </location>
</feature>
<evidence type="ECO:0000256" key="6">
    <source>
        <dbReference type="ARBA" id="ARBA00022989"/>
    </source>
</evidence>
<accession>A0ABS7YR79</accession>
<evidence type="ECO:0000256" key="1">
    <source>
        <dbReference type="ARBA" id="ARBA00004651"/>
    </source>
</evidence>
<evidence type="ECO:0000313" key="11">
    <source>
        <dbReference type="Proteomes" id="UP001199044"/>
    </source>
</evidence>
<evidence type="ECO:0000256" key="4">
    <source>
        <dbReference type="ARBA" id="ARBA00022475"/>
    </source>
</evidence>
<feature type="transmembrane region" description="Helical" evidence="8">
    <location>
        <begin position="364"/>
        <end position="386"/>
    </location>
</feature>
<evidence type="ECO:0000259" key="9">
    <source>
        <dbReference type="PROSITE" id="PS50850"/>
    </source>
</evidence>
<reference evidence="11" key="1">
    <citation type="submission" date="2023-07" db="EMBL/GenBank/DDBJ databases">
        <title>Molecular identification of indigenous halophilic bacteria isolated from red sea cost, biodegradation of synthetic dyes and assessment of degraded metabolite toxicity.</title>
        <authorList>
            <person name="Chaieb K."/>
            <person name="Altayb H.N."/>
        </authorList>
    </citation>
    <scope>NUCLEOTIDE SEQUENCE [LARGE SCALE GENOMIC DNA]</scope>
    <source>
        <strain evidence="11">K20</strain>
    </source>
</reference>
<evidence type="ECO:0000256" key="8">
    <source>
        <dbReference type="SAM" id="Phobius"/>
    </source>
</evidence>
<evidence type="ECO:0000256" key="7">
    <source>
        <dbReference type="ARBA" id="ARBA00023136"/>
    </source>
</evidence>
<feature type="transmembrane region" description="Helical" evidence="8">
    <location>
        <begin position="12"/>
        <end position="30"/>
    </location>
</feature>
<feature type="domain" description="Major facilitator superfamily (MFS) profile" evidence="9">
    <location>
        <begin position="12"/>
        <end position="390"/>
    </location>
</feature>
<feature type="transmembrane region" description="Helical" evidence="8">
    <location>
        <begin position="164"/>
        <end position="186"/>
    </location>
</feature>
<dbReference type="PANTHER" id="PTHR43271">
    <property type="entry name" value="BLL2771 PROTEIN"/>
    <property type="match status" value="1"/>
</dbReference>
<evidence type="ECO:0000256" key="3">
    <source>
        <dbReference type="ARBA" id="ARBA00022448"/>
    </source>
</evidence>